<evidence type="ECO:0000259" key="9">
    <source>
        <dbReference type="Pfam" id="PF01702"/>
    </source>
</evidence>
<reference evidence="10" key="1">
    <citation type="submission" date="2021-01" db="UniProtKB">
        <authorList>
            <consortium name="EnsemblMetazoa"/>
        </authorList>
    </citation>
    <scope>IDENTIFICATION</scope>
</reference>
<name>A0A7M7JL69_VARDE</name>
<dbReference type="GeneID" id="111247326"/>
<evidence type="ECO:0000256" key="1">
    <source>
        <dbReference type="ARBA" id="ARBA00022676"/>
    </source>
</evidence>
<keyword evidence="5 8" id="KW-0862">Zinc</keyword>
<keyword evidence="2 8" id="KW-0808">Transferase</keyword>
<dbReference type="GO" id="GO:0046872">
    <property type="term" value="F:metal ion binding"/>
    <property type="evidence" value="ECO:0007669"/>
    <property type="project" value="UniProtKB-KW"/>
</dbReference>
<keyword evidence="11" id="KW-1185">Reference proteome</keyword>
<dbReference type="KEGG" id="vde:111247326"/>
<keyword evidence="8" id="KW-0963">Cytoplasm</keyword>
<protein>
    <recommendedName>
        <fullName evidence="8">Queuine tRNA-ribosyltransferase catalytic subunit 1</fullName>
        <ecNumber evidence="8">2.4.2.64</ecNumber>
    </recommendedName>
    <alternativeName>
        <fullName evidence="8">Guanine insertion enzyme</fullName>
    </alternativeName>
    <alternativeName>
        <fullName evidence="8">tRNA-guanine transglycosylase</fullName>
    </alternativeName>
</protein>
<comment type="function">
    <text evidence="8">Catalytic subunit of the queuine tRNA-ribosyltransferase (TGT) that catalyzes the base-exchange of a guanine (G) residue with queuine (Q) at position 34 (anticodon wobble position) in tRNAs with GU(N) anticodons (tRNA-Asp, -Asn, -His and -Tyr), resulting in the hypermodified nucleoside queuosine (7-(((4,5-cis-dihydroxy-2-cyclopenten-1-yl)amino)methyl)-7-deazaguanosine). Catalysis occurs through a double-displacement mechanism. The nucleophile active site attacks the C1' of nucleotide 34 to detach the guanine base from the RNA, forming a covalent enzyme-RNA intermediate. The proton acceptor active site deprotonates the incoming queuine, allowing a nucleophilic attack on the C1' of the ribose to form the product.</text>
</comment>
<comment type="cofactor">
    <cofactor evidence="8">
        <name>Zn(2+)</name>
        <dbReference type="ChEBI" id="CHEBI:29105"/>
    </cofactor>
</comment>
<feature type="binding site" evidence="8">
    <location>
        <position position="224"/>
    </location>
    <ligand>
        <name>substrate</name>
    </ligand>
</feature>
<dbReference type="InterPro" id="IPR002616">
    <property type="entry name" value="tRNA_ribo_trans-like"/>
</dbReference>
<dbReference type="NCBIfam" id="TIGR00430">
    <property type="entry name" value="Q_tRNA_tgt"/>
    <property type="match status" value="1"/>
</dbReference>
<dbReference type="Proteomes" id="UP000594260">
    <property type="component" value="Unplaced"/>
</dbReference>
<dbReference type="Gene3D" id="3.20.20.105">
    <property type="entry name" value="Queuine tRNA-ribosyltransferase-like"/>
    <property type="match status" value="1"/>
</dbReference>
<keyword evidence="4 8" id="KW-0479">Metal-binding</keyword>
<dbReference type="GO" id="GO:0006400">
    <property type="term" value="P:tRNA modification"/>
    <property type="evidence" value="ECO:0007669"/>
    <property type="project" value="InterPro"/>
</dbReference>
<dbReference type="EC" id="2.4.2.64" evidence="8"/>
<feature type="active site" description="Proton acceptor" evidence="8">
    <location>
        <position position="99"/>
    </location>
</feature>
<proteinExistence type="inferred from homology"/>
<dbReference type="FunCoup" id="A0A7M7JL69">
    <property type="interactions" value="966"/>
</dbReference>
<feature type="domain" description="tRNA-guanine(15) transglycosylase-like" evidence="9">
    <location>
        <begin position="20"/>
        <end position="374"/>
    </location>
</feature>
<feature type="binding site" evidence="8">
    <location>
        <position position="313"/>
    </location>
    <ligand>
        <name>Zn(2+)</name>
        <dbReference type="ChEBI" id="CHEBI:29105"/>
    </ligand>
</feature>
<comment type="subunit">
    <text evidence="8">Heterodimer of a catalytic subunit and an accessory subunit.</text>
</comment>
<dbReference type="OrthoDB" id="10249838at2759"/>
<dbReference type="CTD" id="33307"/>
<evidence type="ECO:0000256" key="4">
    <source>
        <dbReference type="ARBA" id="ARBA00022723"/>
    </source>
</evidence>
<dbReference type="RefSeq" id="XP_022653839.1">
    <property type="nucleotide sequence ID" value="XM_022798104.1"/>
</dbReference>
<feature type="binding site" evidence="8">
    <location>
        <position position="153"/>
    </location>
    <ligand>
        <name>substrate</name>
    </ligand>
</feature>
<evidence type="ECO:0000313" key="10">
    <source>
        <dbReference type="EnsemblMetazoa" id="XP_022653839"/>
    </source>
</evidence>
<dbReference type="EnsemblMetazoa" id="XM_022798104">
    <property type="protein sequence ID" value="XP_022653839"/>
    <property type="gene ID" value="LOC111247326"/>
</dbReference>
<feature type="region of interest" description="RNA binding" evidence="8">
    <location>
        <begin position="255"/>
        <end position="261"/>
    </location>
</feature>
<evidence type="ECO:0000256" key="2">
    <source>
        <dbReference type="ARBA" id="ARBA00022679"/>
    </source>
</evidence>
<sequence>MGPKSKHPLQFEVIAKCSITKARAGVLTLPHAKVDTPVFMPVGTQGTLKGMLPAQIEAQNCNLILANTYHLGMRPGTEVINKAGGLHKFMRWNNALLTDSGGFQMVSLIKLSKVTEEGVMFISPYDNAEIMLSPEKSMEIQNSIGADIMMQLDDVVSSTVTDRNRVEIAMHRSIRWLDRSLRAHQNKDRQNLYPIIQGGLHADLRKHCAKELLERDVSGYAIGGLSGGETKEDFWKMVHVSTNLLPDDKPRYLMGVGFAVDLVVCVALGCDQFDCVFPTRTARFGCALLEGGHQLSLKNAQFANDTRPIDEACHCSTCKNYTRAYLHHIVRKETIACHLVSIHNVNFQMRLMASIREAIIEDRLPEFIKDFMGKAYPDKNYPSWVVDALKAAHVTL</sequence>
<organism evidence="10 11">
    <name type="scientific">Varroa destructor</name>
    <name type="common">Honeybee mite</name>
    <dbReference type="NCBI Taxonomy" id="109461"/>
    <lineage>
        <taxon>Eukaryota</taxon>
        <taxon>Metazoa</taxon>
        <taxon>Ecdysozoa</taxon>
        <taxon>Arthropoda</taxon>
        <taxon>Chelicerata</taxon>
        <taxon>Arachnida</taxon>
        <taxon>Acari</taxon>
        <taxon>Parasitiformes</taxon>
        <taxon>Mesostigmata</taxon>
        <taxon>Gamasina</taxon>
        <taxon>Dermanyssoidea</taxon>
        <taxon>Varroidae</taxon>
        <taxon>Varroa</taxon>
    </lineage>
</organism>
<evidence type="ECO:0000256" key="8">
    <source>
        <dbReference type="HAMAP-Rule" id="MF_03218"/>
    </source>
</evidence>
<dbReference type="AlphaFoldDB" id="A0A7M7JL69"/>
<accession>A0A7M7JL69</accession>
<dbReference type="FunFam" id="3.20.20.105:FF:000001">
    <property type="entry name" value="Queuine tRNA-ribosyltransferase"/>
    <property type="match status" value="1"/>
</dbReference>
<keyword evidence="1 8" id="KW-0328">Glycosyltransferase</keyword>
<evidence type="ECO:0000256" key="7">
    <source>
        <dbReference type="ARBA" id="ARBA00062453"/>
    </source>
</evidence>
<keyword evidence="3 8" id="KW-0819">tRNA processing</keyword>
<dbReference type="InterPro" id="IPR036511">
    <property type="entry name" value="TGT-like_sf"/>
</dbReference>
<comment type="subunit">
    <text evidence="7">Heterodimer of a catalytic subunit QTRT1 and an accessory subunit QTRT2.</text>
</comment>
<dbReference type="OMA" id="IDLFDCV"/>
<feature type="binding site" evidence="8">
    <location>
        <begin position="99"/>
        <end position="103"/>
    </location>
    <ligand>
        <name>substrate</name>
    </ligand>
</feature>
<comment type="catalytic activity">
    <reaction evidence="6 8">
        <text>guanosine(34) in tRNA + queuine = queuosine(34) in tRNA + guanine</text>
        <dbReference type="Rhea" id="RHEA:16633"/>
        <dbReference type="Rhea" id="RHEA-COMP:10341"/>
        <dbReference type="Rhea" id="RHEA-COMP:18571"/>
        <dbReference type="ChEBI" id="CHEBI:16235"/>
        <dbReference type="ChEBI" id="CHEBI:17433"/>
        <dbReference type="ChEBI" id="CHEBI:74269"/>
        <dbReference type="ChEBI" id="CHEBI:194431"/>
        <dbReference type="EC" id="2.4.2.64"/>
    </reaction>
</comment>
<dbReference type="InParanoid" id="A0A7M7JL69"/>
<evidence type="ECO:0000256" key="5">
    <source>
        <dbReference type="ARBA" id="ARBA00022833"/>
    </source>
</evidence>
<evidence type="ECO:0000256" key="3">
    <source>
        <dbReference type="ARBA" id="ARBA00022694"/>
    </source>
</evidence>
<feature type="region of interest" description="RNA binding; important for wobble base 34 recognition" evidence="8">
    <location>
        <begin position="279"/>
        <end position="283"/>
    </location>
</feature>
<evidence type="ECO:0000256" key="6">
    <source>
        <dbReference type="ARBA" id="ARBA00052706"/>
    </source>
</evidence>
<comment type="similarity">
    <text evidence="8">Belongs to the queuine tRNA-ribosyltransferase family.</text>
</comment>
<dbReference type="GO" id="GO:0008479">
    <property type="term" value="F:tRNA-guanosine(34) queuine transglycosylase activity"/>
    <property type="evidence" value="ECO:0007669"/>
    <property type="project" value="UniProtKB-UniRule"/>
</dbReference>
<evidence type="ECO:0000313" key="11">
    <source>
        <dbReference type="Proteomes" id="UP000594260"/>
    </source>
</evidence>
<feature type="active site" description="Nucleophile" evidence="8">
    <location>
        <position position="274"/>
    </location>
</feature>
<dbReference type="InterPro" id="IPR004803">
    <property type="entry name" value="TGT"/>
</dbReference>
<dbReference type="PANTHER" id="PTHR43530:SF1">
    <property type="entry name" value="QUEUINE TRNA-RIBOSYLTRANSFERASE CATALYTIC SUBUNIT 1"/>
    <property type="match status" value="1"/>
</dbReference>
<dbReference type="SUPFAM" id="SSF51713">
    <property type="entry name" value="tRNA-guanine transglycosylase"/>
    <property type="match status" value="1"/>
</dbReference>
<dbReference type="NCBIfam" id="TIGR00449">
    <property type="entry name" value="tgt_general"/>
    <property type="match status" value="1"/>
</dbReference>
<feature type="binding site" evidence="8">
    <location>
        <position position="343"/>
    </location>
    <ligand>
        <name>Zn(2+)</name>
        <dbReference type="ChEBI" id="CHEBI:29105"/>
    </ligand>
</feature>
<dbReference type="HAMAP" id="MF_00168">
    <property type="entry name" value="Q_tRNA_Tgt"/>
    <property type="match status" value="1"/>
</dbReference>
<feature type="binding site" evidence="8">
    <location>
        <position position="318"/>
    </location>
    <ligand>
        <name>Zn(2+)</name>
        <dbReference type="ChEBI" id="CHEBI:29105"/>
    </ligand>
</feature>
<feature type="binding site" evidence="8">
    <location>
        <position position="197"/>
    </location>
    <ligand>
        <name>substrate</name>
    </ligand>
</feature>
<comment type="subcellular location">
    <subcellularLocation>
        <location evidence="8">Cytoplasm</location>
    </subcellularLocation>
</comment>
<dbReference type="Pfam" id="PF01702">
    <property type="entry name" value="TGT"/>
    <property type="match status" value="1"/>
</dbReference>
<dbReference type="PANTHER" id="PTHR43530">
    <property type="entry name" value="QUEUINE TRNA-RIBOSYLTRANSFERASE CATALYTIC SUBUNIT 1"/>
    <property type="match status" value="1"/>
</dbReference>
<feature type="binding site" evidence="8">
    <location>
        <position position="315"/>
    </location>
    <ligand>
        <name>Zn(2+)</name>
        <dbReference type="ChEBI" id="CHEBI:29105"/>
    </ligand>
</feature>
<dbReference type="GO" id="GO:0005829">
    <property type="term" value="C:cytosol"/>
    <property type="evidence" value="ECO:0007669"/>
    <property type="project" value="TreeGrafter"/>
</dbReference>